<dbReference type="GeneID" id="85017010"/>
<dbReference type="Pfam" id="PF00881">
    <property type="entry name" value="Nitroreductase"/>
    <property type="match status" value="1"/>
</dbReference>
<dbReference type="SUPFAM" id="SSF55469">
    <property type="entry name" value="FMN-dependent nitroreductase-like"/>
    <property type="match status" value="1"/>
</dbReference>
<dbReference type="PANTHER" id="PTHR43673">
    <property type="entry name" value="NAD(P)H NITROREDUCTASE YDGI-RELATED"/>
    <property type="match status" value="1"/>
</dbReference>
<keyword evidence="2" id="KW-0521">NADP</keyword>
<reference evidence="6 7" key="1">
    <citation type="submission" date="2016-10" db="EMBL/GenBank/DDBJ databases">
        <authorList>
            <person name="Varghese N."/>
            <person name="Submissions S."/>
        </authorList>
    </citation>
    <scope>NUCLEOTIDE SEQUENCE [LARGE SCALE GENOMIC DNA]</scope>
    <source>
        <strain evidence="6 7">DSM 11449</strain>
    </source>
</reference>
<dbReference type="PANTHER" id="PTHR43673:SF10">
    <property type="entry name" value="NADH DEHYDROGENASE_NAD(P)H NITROREDUCTASE XCC3605-RELATED"/>
    <property type="match status" value="1"/>
</dbReference>
<evidence type="ECO:0000256" key="3">
    <source>
        <dbReference type="ARBA" id="ARBA00023002"/>
    </source>
</evidence>
<dbReference type="GO" id="GO:0016491">
    <property type="term" value="F:oxidoreductase activity"/>
    <property type="evidence" value="ECO:0007669"/>
    <property type="project" value="UniProtKB-KW"/>
</dbReference>
<dbReference type="Proteomes" id="UP000182771">
    <property type="component" value="Unassembled WGS sequence"/>
</dbReference>
<dbReference type="CDD" id="cd02149">
    <property type="entry name" value="NfsB-like"/>
    <property type="match status" value="1"/>
</dbReference>
<dbReference type="OrthoDB" id="9809288at2"/>
<dbReference type="AlphaFoldDB" id="A0A1H2V3Y3"/>
<proteinExistence type="inferred from homology"/>
<evidence type="ECO:0000256" key="1">
    <source>
        <dbReference type="ARBA" id="ARBA00007118"/>
    </source>
</evidence>
<organism evidence="6 7">
    <name type="scientific">Capnocytophaga granulosa</name>
    <dbReference type="NCBI Taxonomy" id="45242"/>
    <lineage>
        <taxon>Bacteria</taxon>
        <taxon>Pseudomonadati</taxon>
        <taxon>Bacteroidota</taxon>
        <taxon>Flavobacteriia</taxon>
        <taxon>Flavobacteriales</taxon>
        <taxon>Flavobacteriaceae</taxon>
        <taxon>Capnocytophaga</taxon>
    </lineage>
</organism>
<dbReference type="RefSeq" id="WP_016420432.1">
    <property type="nucleotide sequence ID" value="NZ_FNND01000003.1"/>
</dbReference>
<evidence type="ECO:0000313" key="6">
    <source>
        <dbReference type="EMBL" id="SDW63013.1"/>
    </source>
</evidence>
<comment type="caution">
    <text evidence="6">The sequence shown here is derived from an EMBL/GenBank/DDBJ whole genome shotgun (WGS) entry which is preliminary data.</text>
</comment>
<dbReference type="InterPro" id="IPR029479">
    <property type="entry name" value="Nitroreductase"/>
</dbReference>
<dbReference type="InterPro" id="IPR000415">
    <property type="entry name" value="Nitroreductase-like"/>
</dbReference>
<comment type="similarity">
    <text evidence="1">Belongs to the nitroreductase family.</text>
</comment>
<evidence type="ECO:0000256" key="4">
    <source>
        <dbReference type="SAM" id="MobiDB-lite"/>
    </source>
</evidence>
<feature type="domain" description="Nitroreductase" evidence="5">
    <location>
        <begin position="8"/>
        <end position="172"/>
    </location>
</feature>
<evidence type="ECO:0000256" key="2">
    <source>
        <dbReference type="ARBA" id="ARBA00022857"/>
    </source>
</evidence>
<dbReference type="InterPro" id="IPR033878">
    <property type="entry name" value="NfsB-like"/>
</dbReference>
<keyword evidence="3" id="KW-0560">Oxidoreductase</keyword>
<keyword evidence="7" id="KW-1185">Reference proteome</keyword>
<name>A0A1H2V3Y3_9FLAO</name>
<accession>A0A1H2V3Y3</accession>
<evidence type="ECO:0000259" key="5">
    <source>
        <dbReference type="Pfam" id="PF00881"/>
    </source>
</evidence>
<dbReference type="EMBL" id="FNND01000003">
    <property type="protein sequence ID" value="SDW63013.1"/>
    <property type="molecule type" value="Genomic_DNA"/>
</dbReference>
<gene>
    <name evidence="6" type="ORF">SAMN05444420_10355</name>
</gene>
<sequence length="197" mass="22400">MNFLSIAQNRYTTKMYNGKRIPEDTLNQLKEILRLSPSSINSQPWQFVFVGNERKNEVFAPLSLINQERVKLASHIVIFRVLDSVARFEQEAPSYISEGGFAFYKQYIKSQGDAHVEAWMGHQVYVALGYFLSACASMGIDSTPMEGILPAEYDKHLPKDGYRTLFAVAIGYRDPDDANQPDHTAKKRKTDVVKSEE</sequence>
<dbReference type="Gene3D" id="3.40.109.10">
    <property type="entry name" value="NADH Oxidase"/>
    <property type="match status" value="1"/>
</dbReference>
<feature type="region of interest" description="Disordered" evidence="4">
    <location>
        <begin position="174"/>
        <end position="197"/>
    </location>
</feature>
<protein>
    <submittedName>
        <fullName evidence="6">Nitroreductase / dihydropteridine reductase</fullName>
    </submittedName>
</protein>
<evidence type="ECO:0000313" key="7">
    <source>
        <dbReference type="Proteomes" id="UP000182771"/>
    </source>
</evidence>